<sequence length="521" mass="54031">MDGRVAVLDTVVAALNTTGEDWAWQGAAGAPDRWVTDHGPADLDVWHAGGRSGAADPVAALARAHPCAVVADASDPRRLRHTSVAVLTDAGLAVVDFTHGDLRVGPVLLVPAAEITVDRVSHRLTGVAAVADLLVRPVLRGRIPDEERLAEAVEAWAKAEPARRSSLARRLTGQLGAAVAADLIGIAGGARPDPGLPRRARLRLAARSLTPGTVGATWAQRHSVVPAGPATGPLGLRTRGVVVALVGTDGSGKSTVAAMLGDRLRGRGFATSSAYFGMARGNLPGVALARRLLGVGPTVPDAHPGVSPDDLPDADSDDLPGVSSGALSGGSPGVLPGVSAGVLPGVSAGVLPGVSSGAPSGADDPVAGLDHPRLRRVAAWYYAGEYGWRYLRDVLPALVRGRVVIADRWVYDLRESPWPGSPAARFAELLVPAPDLLVLPDAPIDVIHKRKPERGPAEQRAQQNRFHDLLAEHPARHAEILVDTSGPASAGDVMTLVAAVIEAAHTPRRRRRPPSGQGSKR</sequence>
<dbReference type="GO" id="GO:0016301">
    <property type="term" value="F:kinase activity"/>
    <property type="evidence" value="ECO:0007669"/>
    <property type="project" value="UniProtKB-KW"/>
</dbReference>
<keyword evidence="2" id="KW-0418">Kinase</keyword>
<organism evidence="2 3">
    <name type="scientific">Actinoplanes sichuanensis</name>
    <dbReference type="NCBI Taxonomy" id="512349"/>
    <lineage>
        <taxon>Bacteria</taxon>
        <taxon>Bacillati</taxon>
        <taxon>Actinomycetota</taxon>
        <taxon>Actinomycetes</taxon>
        <taxon>Micromonosporales</taxon>
        <taxon>Micromonosporaceae</taxon>
        <taxon>Actinoplanes</taxon>
    </lineage>
</organism>
<dbReference type="Gene3D" id="3.40.50.300">
    <property type="entry name" value="P-loop containing nucleotide triphosphate hydrolases"/>
    <property type="match status" value="2"/>
</dbReference>
<evidence type="ECO:0000256" key="1">
    <source>
        <dbReference type="SAM" id="MobiDB-lite"/>
    </source>
</evidence>
<gene>
    <name evidence="2" type="ORF">ACFQ5G_01175</name>
</gene>
<comment type="caution">
    <text evidence="2">The sequence shown here is derived from an EMBL/GenBank/DDBJ whole genome shotgun (WGS) entry which is preliminary data.</text>
</comment>
<accession>A0ABW4A1M3</accession>
<proteinExistence type="predicted"/>
<dbReference type="InterPro" id="IPR027417">
    <property type="entry name" value="P-loop_NTPase"/>
</dbReference>
<evidence type="ECO:0000313" key="2">
    <source>
        <dbReference type="EMBL" id="MFD1363947.1"/>
    </source>
</evidence>
<keyword evidence="2" id="KW-0808">Transferase</keyword>
<keyword evidence="3" id="KW-1185">Reference proteome</keyword>
<reference evidence="3" key="1">
    <citation type="journal article" date="2019" name="Int. J. Syst. Evol. Microbiol.">
        <title>The Global Catalogue of Microorganisms (GCM) 10K type strain sequencing project: providing services to taxonomists for standard genome sequencing and annotation.</title>
        <authorList>
            <consortium name="The Broad Institute Genomics Platform"/>
            <consortium name="The Broad Institute Genome Sequencing Center for Infectious Disease"/>
            <person name="Wu L."/>
            <person name="Ma J."/>
        </authorList>
    </citation>
    <scope>NUCLEOTIDE SEQUENCE [LARGE SCALE GENOMIC DNA]</scope>
    <source>
        <strain evidence="3">CCM 7526</strain>
    </source>
</reference>
<dbReference type="EMBL" id="JBHTMK010000002">
    <property type="protein sequence ID" value="MFD1363947.1"/>
    <property type="molecule type" value="Genomic_DNA"/>
</dbReference>
<feature type="region of interest" description="Disordered" evidence="1">
    <location>
        <begin position="299"/>
        <end position="326"/>
    </location>
</feature>
<dbReference type="SUPFAM" id="SSF52540">
    <property type="entry name" value="P-loop containing nucleoside triphosphate hydrolases"/>
    <property type="match status" value="1"/>
</dbReference>
<evidence type="ECO:0000313" key="3">
    <source>
        <dbReference type="Proteomes" id="UP001597183"/>
    </source>
</evidence>
<name>A0ABW4A1M3_9ACTN</name>
<dbReference type="RefSeq" id="WP_317786647.1">
    <property type="nucleotide sequence ID" value="NZ_AP028461.1"/>
</dbReference>
<dbReference type="Proteomes" id="UP001597183">
    <property type="component" value="Unassembled WGS sequence"/>
</dbReference>
<protein>
    <submittedName>
        <fullName evidence="2">Thymidylate kinase</fullName>
    </submittedName>
</protein>